<organism evidence="1 2">
    <name type="scientific">Lentithecium fluviatile CBS 122367</name>
    <dbReference type="NCBI Taxonomy" id="1168545"/>
    <lineage>
        <taxon>Eukaryota</taxon>
        <taxon>Fungi</taxon>
        <taxon>Dikarya</taxon>
        <taxon>Ascomycota</taxon>
        <taxon>Pezizomycotina</taxon>
        <taxon>Dothideomycetes</taxon>
        <taxon>Pleosporomycetidae</taxon>
        <taxon>Pleosporales</taxon>
        <taxon>Massarineae</taxon>
        <taxon>Lentitheciaceae</taxon>
        <taxon>Lentithecium</taxon>
    </lineage>
</organism>
<dbReference type="AlphaFoldDB" id="A0A6G1IT57"/>
<dbReference type="OrthoDB" id="5428890at2759"/>
<protein>
    <submittedName>
        <fullName evidence="1">Uncharacterized protein</fullName>
    </submittedName>
</protein>
<gene>
    <name evidence="1" type="ORF">K458DRAFT_457421</name>
</gene>
<accession>A0A6G1IT57</accession>
<evidence type="ECO:0000313" key="1">
    <source>
        <dbReference type="EMBL" id="KAF2681345.1"/>
    </source>
</evidence>
<sequence>MGEQHHSRRQRPYEPATEAVDFNSDIEAHGRSSGHESLTILLSLHQEFYTPLDLLESATIPTRSLNICTLSKFTGVQIHWTENVSRHLLLSKHLGHWVLEAFDLPVALDCTFPQGFDGKFMREVQRSYPILFNVYPCRRYQSPDADTNSARLRPGRVHMFFHQTWGCWCKKGNSERVRLAAMKQLRQRTLRRVMVDSTQGKTVSLYDPTIEVNSAEDSKDWDPGFF</sequence>
<keyword evidence="2" id="KW-1185">Reference proteome</keyword>
<proteinExistence type="predicted"/>
<dbReference type="Proteomes" id="UP000799291">
    <property type="component" value="Unassembled WGS sequence"/>
</dbReference>
<dbReference type="EMBL" id="MU005592">
    <property type="protein sequence ID" value="KAF2681345.1"/>
    <property type="molecule type" value="Genomic_DNA"/>
</dbReference>
<reference evidence="1" key="1">
    <citation type="journal article" date="2020" name="Stud. Mycol.">
        <title>101 Dothideomycetes genomes: a test case for predicting lifestyles and emergence of pathogens.</title>
        <authorList>
            <person name="Haridas S."/>
            <person name="Albert R."/>
            <person name="Binder M."/>
            <person name="Bloem J."/>
            <person name="Labutti K."/>
            <person name="Salamov A."/>
            <person name="Andreopoulos B."/>
            <person name="Baker S."/>
            <person name="Barry K."/>
            <person name="Bills G."/>
            <person name="Bluhm B."/>
            <person name="Cannon C."/>
            <person name="Castanera R."/>
            <person name="Culley D."/>
            <person name="Daum C."/>
            <person name="Ezra D."/>
            <person name="Gonzalez J."/>
            <person name="Henrissat B."/>
            <person name="Kuo A."/>
            <person name="Liang C."/>
            <person name="Lipzen A."/>
            <person name="Lutzoni F."/>
            <person name="Magnuson J."/>
            <person name="Mondo S."/>
            <person name="Nolan M."/>
            <person name="Ohm R."/>
            <person name="Pangilinan J."/>
            <person name="Park H.-J."/>
            <person name="Ramirez L."/>
            <person name="Alfaro M."/>
            <person name="Sun H."/>
            <person name="Tritt A."/>
            <person name="Yoshinaga Y."/>
            <person name="Zwiers L.-H."/>
            <person name="Turgeon B."/>
            <person name="Goodwin S."/>
            <person name="Spatafora J."/>
            <person name="Crous P."/>
            <person name="Grigoriev I."/>
        </authorList>
    </citation>
    <scope>NUCLEOTIDE SEQUENCE</scope>
    <source>
        <strain evidence="1">CBS 122367</strain>
    </source>
</reference>
<name>A0A6G1IT57_9PLEO</name>
<evidence type="ECO:0000313" key="2">
    <source>
        <dbReference type="Proteomes" id="UP000799291"/>
    </source>
</evidence>